<dbReference type="InterPro" id="IPR003607">
    <property type="entry name" value="HD/PDEase_dom"/>
</dbReference>
<dbReference type="SMART" id="SM00471">
    <property type="entry name" value="HDc"/>
    <property type="match status" value="1"/>
</dbReference>
<sequence length="216" mass="24555">MTEKEAQLLAQAEVWVKEKLAADASGHDFWHVIRVCRLAKIIAQEEEGDVFICQLAALLHDMADDKLNDDPKKARQDILAWLAGHDVSQQQSDQVMTIIDTISFKGGHGKPLTNLEAKIVQDADRLDAIGAIGIARCMAYSGHTGRLIHDPDRLPRETMTVEEYRKDGTAIMHFYEKLLTLKERMNTAYGRQLAEHRHQVLVSYLDEFYAEWDGLR</sequence>
<dbReference type="CDD" id="cd00077">
    <property type="entry name" value="HDc"/>
    <property type="match status" value="1"/>
</dbReference>
<proteinExistence type="predicted"/>
<dbReference type="PROSITE" id="PS51831">
    <property type="entry name" value="HD"/>
    <property type="match status" value="1"/>
</dbReference>
<evidence type="ECO:0000313" key="2">
    <source>
        <dbReference type="EMBL" id="QGH02171.1"/>
    </source>
</evidence>
<evidence type="ECO:0000259" key="1">
    <source>
        <dbReference type="PROSITE" id="PS51831"/>
    </source>
</evidence>
<dbReference type="AlphaFoldDB" id="A0A9X7S277"/>
<accession>A0A9X7S277</accession>
<dbReference type="Gene3D" id="1.10.472.50">
    <property type="entry name" value="HD-domain/PDEase-like"/>
    <property type="match status" value="1"/>
</dbReference>
<organism evidence="2 3">
    <name type="scientific">Streptococcus dysgalactiae subsp. dysgalactiae</name>
    <dbReference type="NCBI Taxonomy" id="99822"/>
    <lineage>
        <taxon>Bacteria</taxon>
        <taxon>Bacillati</taxon>
        <taxon>Bacillota</taxon>
        <taxon>Bacilli</taxon>
        <taxon>Lactobacillales</taxon>
        <taxon>Streptococcaceae</taxon>
        <taxon>Streptococcus</taxon>
    </lineage>
</organism>
<reference evidence="2 3" key="1">
    <citation type="submission" date="2018-10" db="EMBL/GenBank/DDBJ databases">
        <title>Comparative Genomics Analysis of the Streptococcus dysgalactiae subspecies dysgalactiae.</title>
        <authorList>
            <person name="Koh T.H."/>
            <person name="Abdul Rahman N."/>
            <person name="Sessions O.M."/>
        </authorList>
    </citation>
    <scope>NUCLEOTIDE SEQUENCE [LARGE SCALE GENOMIC DNA]</scope>
    <source>
        <strain evidence="2 3">DB60705-15</strain>
    </source>
</reference>
<dbReference type="Pfam" id="PF01966">
    <property type="entry name" value="HD"/>
    <property type="match status" value="1"/>
</dbReference>
<protein>
    <submittedName>
        <fullName evidence="2">HD domain-containing protein</fullName>
    </submittedName>
</protein>
<dbReference type="InterPro" id="IPR006674">
    <property type="entry name" value="HD_domain"/>
</dbReference>
<dbReference type="PANTHER" id="PTHR33594:SF1">
    <property type="entry name" value="HD_PDEASE DOMAIN-CONTAINING PROTEIN"/>
    <property type="match status" value="1"/>
</dbReference>
<dbReference type="EMBL" id="CP033165">
    <property type="protein sequence ID" value="QGH02171.1"/>
    <property type="molecule type" value="Genomic_DNA"/>
</dbReference>
<dbReference type="PANTHER" id="PTHR33594">
    <property type="entry name" value="SUPERFAMILY HYDROLASE, PUTATIVE (AFU_ORTHOLOGUE AFUA_1G03035)-RELATED"/>
    <property type="match status" value="1"/>
</dbReference>
<dbReference type="Gene3D" id="1.20.58.1910">
    <property type="match status" value="1"/>
</dbReference>
<evidence type="ECO:0000313" key="3">
    <source>
        <dbReference type="Proteomes" id="UP000347383"/>
    </source>
</evidence>
<gene>
    <name evidence="2" type="ORF">EA457_06290</name>
</gene>
<feature type="domain" description="HD" evidence="1">
    <location>
        <begin position="28"/>
        <end position="129"/>
    </location>
</feature>
<dbReference type="Proteomes" id="UP000347383">
    <property type="component" value="Chromosome"/>
</dbReference>
<dbReference type="RefSeq" id="WP_154412215.1">
    <property type="nucleotide sequence ID" value="NZ_CP033165.1"/>
</dbReference>
<dbReference type="SUPFAM" id="SSF109604">
    <property type="entry name" value="HD-domain/PDEase-like"/>
    <property type="match status" value="1"/>
</dbReference>
<name>A0A9X7S277_STRDY</name>